<dbReference type="SUPFAM" id="SSF54373">
    <property type="entry name" value="FAD-linked reductases, C-terminal domain"/>
    <property type="match status" value="1"/>
</dbReference>
<protein>
    <recommendedName>
        <fullName evidence="3">FAD dependent oxidoreductase domain-containing protein</fullName>
    </recommendedName>
</protein>
<keyword evidence="2" id="KW-1133">Transmembrane helix</keyword>
<accession>B3T1Y8</accession>
<name>B3T1Y8_9ZZZZ</name>
<evidence type="ECO:0000313" key="4">
    <source>
        <dbReference type="EMBL" id="ABZ06597.1"/>
    </source>
</evidence>
<keyword evidence="2" id="KW-0812">Transmembrane</keyword>
<sequence>MDEDVMTRSSVGIVGAGIQGICISLFLVKKGFEVMLIDRDEPGKNSASYGNAGHLSPYASVPMNRPDVLFDVPAMLLSTTGPLSLRWNYVPKMIPWFLKFIKNCNKKSMTHTAKYMHQILDLALPAYDELFQDIDISGLVESRGIIYFWTDKDLKSRELEINIRKELGVEQQLLTPDEIHDLEPNMRKVYHGGVYYPSARHTRNPRKMLLKLFDLFLKRGGKFEKQNVETINFSSNGNPIIKTNLNSYSFDKAVIACGAFSKKLTDQVDEKIPLDTERGYHVHFKGHDHLLSRPVIFLNRGFGITPMEQGLRVVGTVEFGGLDNPLSKKRVLNLVNNAKYLFPELSEHCDEWLGFRPSLPDFLPVIGPSKNYKNLFYAFGHHHLGWTLGAITGKIITGMLAEENTNLNLTPYSSLRFS</sequence>
<evidence type="ECO:0000259" key="3">
    <source>
        <dbReference type="Pfam" id="PF01266"/>
    </source>
</evidence>
<dbReference type="AlphaFoldDB" id="B3T1Y8"/>
<gene>
    <name evidence="4" type="ORF">ALOHA_HF4000133G03ctg1g2</name>
</gene>
<keyword evidence="1" id="KW-0560">Oxidoreductase</keyword>
<dbReference type="Gene3D" id="3.50.50.60">
    <property type="entry name" value="FAD/NAD(P)-binding domain"/>
    <property type="match status" value="2"/>
</dbReference>
<dbReference type="EMBL" id="EU016580">
    <property type="protein sequence ID" value="ABZ06597.1"/>
    <property type="molecule type" value="Genomic_DNA"/>
</dbReference>
<dbReference type="InterPro" id="IPR006076">
    <property type="entry name" value="FAD-dep_OxRdtase"/>
</dbReference>
<dbReference type="InterPro" id="IPR036188">
    <property type="entry name" value="FAD/NAD-bd_sf"/>
</dbReference>
<keyword evidence="2" id="KW-0472">Membrane</keyword>
<feature type="domain" description="FAD dependent oxidoreductase" evidence="3">
    <location>
        <begin position="11"/>
        <end position="397"/>
    </location>
</feature>
<dbReference type="Pfam" id="PF01266">
    <property type="entry name" value="DAO"/>
    <property type="match status" value="1"/>
</dbReference>
<proteinExistence type="predicted"/>
<dbReference type="GO" id="GO:0016491">
    <property type="term" value="F:oxidoreductase activity"/>
    <property type="evidence" value="ECO:0007669"/>
    <property type="project" value="UniProtKB-KW"/>
</dbReference>
<dbReference type="PANTHER" id="PTHR13847">
    <property type="entry name" value="SARCOSINE DEHYDROGENASE-RELATED"/>
    <property type="match status" value="1"/>
</dbReference>
<feature type="transmembrane region" description="Helical" evidence="2">
    <location>
        <begin position="6"/>
        <end position="28"/>
    </location>
</feature>
<organism evidence="4">
    <name type="scientific">uncultured marine microorganism HF4000_133G03</name>
    <dbReference type="NCBI Taxonomy" id="455521"/>
    <lineage>
        <taxon>unclassified sequences</taxon>
        <taxon>environmental samples</taxon>
    </lineage>
</organism>
<reference evidence="4" key="1">
    <citation type="journal article" date="2008" name="ISME J.">
        <title>Genomic patterns of recombination, clonal divergence and environment in marine microbial populations.</title>
        <authorList>
            <person name="Konstantinidis K.T."/>
            <person name="Delong E.F."/>
        </authorList>
    </citation>
    <scope>NUCLEOTIDE SEQUENCE</scope>
</reference>
<evidence type="ECO:0000256" key="2">
    <source>
        <dbReference type="SAM" id="Phobius"/>
    </source>
</evidence>
<dbReference type="PANTHER" id="PTHR13847:SF289">
    <property type="entry name" value="GLYCINE OXIDASE"/>
    <property type="match status" value="1"/>
</dbReference>
<dbReference type="Gene3D" id="3.30.9.10">
    <property type="entry name" value="D-Amino Acid Oxidase, subunit A, domain 2"/>
    <property type="match status" value="1"/>
</dbReference>
<evidence type="ECO:0000256" key="1">
    <source>
        <dbReference type="ARBA" id="ARBA00023002"/>
    </source>
</evidence>
<dbReference type="SUPFAM" id="SSF51905">
    <property type="entry name" value="FAD/NAD(P)-binding domain"/>
    <property type="match status" value="1"/>
</dbReference>